<dbReference type="GO" id="GO:0003985">
    <property type="term" value="F:acetyl-CoA C-acetyltransferase activity"/>
    <property type="evidence" value="ECO:0007669"/>
    <property type="project" value="UniProtKB-EC"/>
</dbReference>
<comment type="caution">
    <text evidence="12">The sequence shown here is derived from an EMBL/GenBank/DDBJ whole genome shotgun (WGS) entry which is preliminary data.</text>
</comment>
<dbReference type="InterPro" id="IPR020615">
    <property type="entry name" value="Thiolase_acyl_enz_int_AS"/>
</dbReference>
<dbReference type="PANTHER" id="PTHR18919">
    <property type="entry name" value="ACETYL-COA C-ACYLTRANSFERASE"/>
    <property type="match status" value="1"/>
</dbReference>
<dbReference type="SUPFAM" id="SSF53901">
    <property type="entry name" value="Thiolase-like"/>
    <property type="match status" value="2"/>
</dbReference>
<evidence type="ECO:0000259" key="11">
    <source>
        <dbReference type="Pfam" id="PF02803"/>
    </source>
</evidence>
<evidence type="ECO:0000313" key="12">
    <source>
        <dbReference type="EMBL" id="RUO43949.1"/>
    </source>
</evidence>
<keyword evidence="4" id="KW-0276">Fatty acid metabolism</keyword>
<keyword evidence="2" id="KW-0963">Cytoplasm</keyword>
<sequence>MSSDAIVIVAAARTPMGGFQGELSPVSAPELGATAIQAAVERAKLAADDVDEVLMGCVLPAGTKQAPARQASLGAGLPYSAGATTVNKVCGSGLKTVMMAHDLIAAGSARVVVAGGMESMSNAPYLLDKARSGYRMGHGQVLDHMMLDGLQDAYEGLPMGNYAQATADSYGFSREDMDAFAIQSLERAQNAIKQGHFEQEVVPVTYRTRKGEVSVRFDEQPGKARIDKIPTLRPAFTKDGTVTAANSSSISDGAAALVVMRESEAKARGLTPLARIAAHATHSQKPAEFTVAPVGAMKKVLDKAGWAANDVELWEINEAFAMVTMVAIKDMALDPAKVNVHGGACALGHPIGASGARLLVTLLHALKQQGKQKGVTSLCIGGGEAVAMAVEVL</sequence>
<evidence type="ECO:0000256" key="9">
    <source>
        <dbReference type="RuleBase" id="RU003557"/>
    </source>
</evidence>
<dbReference type="NCBIfam" id="TIGR01930">
    <property type="entry name" value="AcCoA-C-Actrans"/>
    <property type="match status" value="1"/>
</dbReference>
<dbReference type="OrthoDB" id="8951704at2"/>
<dbReference type="Gene3D" id="3.40.47.10">
    <property type="match status" value="2"/>
</dbReference>
<reference evidence="12 13" key="1">
    <citation type="journal article" date="2011" name="Front. Microbiol.">
        <title>Genomic signatures of strain selection and enhancement in Bacillus atrophaeus var. globigii, a historical biowarfare simulant.</title>
        <authorList>
            <person name="Gibbons H.S."/>
            <person name="Broomall S.M."/>
            <person name="McNew L.A."/>
            <person name="Daligault H."/>
            <person name="Chapman C."/>
            <person name="Bruce D."/>
            <person name="Karavis M."/>
            <person name="Krepps M."/>
            <person name="McGregor P.A."/>
            <person name="Hong C."/>
            <person name="Park K.H."/>
            <person name="Akmal A."/>
            <person name="Feldman A."/>
            <person name="Lin J.S."/>
            <person name="Chang W.E."/>
            <person name="Higgs B.W."/>
            <person name="Demirev P."/>
            <person name="Lindquist J."/>
            <person name="Liem A."/>
            <person name="Fochler E."/>
            <person name="Read T.D."/>
            <person name="Tapia R."/>
            <person name="Johnson S."/>
            <person name="Bishop-Lilly K.A."/>
            <person name="Detter C."/>
            <person name="Han C."/>
            <person name="Sozhamannan S."/>
            <person name="Rosenzweig C.N."/>
            <person name="Skowronski E.W."/>
        </authorList>
    </citation>
    <scope>NUCLEOTIDE SEQUENCE [LARGE SCALE GENOMIC DNA]</scope>
    <source>
        <strain evidence="12 13">AIT1</strain>
    </source>
</reference>
<evidence type="ECO:0000256" key="2">
    <source>
        <dbReference type="ARBA" id="ARBA00022490"/>
    </source>
</evidence>
<dbReference type="InterPro" id="IPR016039">
    <property type="entry name" value="Thiolase-like"/>
</dbReference>
<evidence type="ECO:0000313" key="13">
    <source>
        <dbReference type="Proteomes" id="UP000286976"/>
    </source>
</evidence>
<proteinExistence type="inferred from homology"/>
<dbReference type="Proteomes" id="UP000286976">
    <property type="component" value="Unassembled WGS sequence"/>
</dbReference>
<evidence type="ECO:0000256" key="5">
    <source>
        <dbReference type="ARBA" id="ARBA00022963"/>
    </source>
</evidence>
<dbReference type="InterPro" id="IPR020610">
    <property type="entry name" value="Thiolase_AS"/>
</dbReference>
<feature type="active site" description="Proton acceptor" evidence="8">
    <location>
        <position position="379"/>
    </location>
</feature>
<dbReference type="GO" id="GO:0016042">
    <property type="term" value="P:lipid catabolic process"/>
    <property type="evidence" value="ECO:0007669"/>
    <property type="project" value="UniProtKB-KW"/>
</dbReference>
<evidence type="ECO:0000256" key="7">
    <source>
        <dbReference type="ARBA" id="ARBA00023315"/>
    </source>
</evidence>
<dbReference type="InterPro" id="IPR020617">
    <property type="entry name" value="Thiolase_C"/>
</dbReference>
<dbReference type="AlphaFoldDB" id="A0A432X9B2"/>
<evidence type="ECO:0000256" key="8">
    <source>
        <dbReference type="PIRSR" id="PIRSR000429-1"/>
    </source>
</evidence>
<dbReference type="InterPro" id="IPR020616">
    <property type="entry name" value="Thiolase_N"/>
</dbReference>
<evidence type="ECO:0000256" key="4">
    <source>
        <dbReference type="ARBA" id="ARBA00022832"/>
    </source>
</evidence>
<dbReference type="CDD" id="cd00751">
    <property type="entry name" value="thiolase"/>
    <property type="match status" value="1"/>
</dbReference>
<dbReference type="InterPro" id="IPR002155">
    <property type="entry name" value="Thiolase"/>
</dbReference>
<dbReference type="PROSITE" id="PS00098">
    <property type="entry name" value="THIOLASE_1"/>
    <property type="match status" value="1"/>
</dbReference>
<dbReference type="PROSITE" id="PS00099">
    <property type="entry name" value="THIOLASE_3"/>
    <property type="match status" value="1"/>
</dbReference>
<dbReference type="Pfam" id="PF02803">
    <property type="entry name" value="Thiolase_C"/>
    <property type="match status" value="1"/>
</dbReference>
<keyword evidence="6" id="KW-0443">Lipid metabolism</keyword>
<name>A0A432X9B2_9GAMM</name>
<evidence type="ECO:0000256" key="6">
    <source>
        <dbReference type="ARBA" id="ARBA00023098"/>
    </source>
</evidence>
<organism evidence="12 13">
    <name type="scientific">Aliidiomarina taiwanensis</name>
    <dbReference type="NCBI Taxonomy" id="946228"/>
    <lineage>
        <taxon>Bacteria</taxon>
        <taxon>Pseudomonadati</taxon>
        <taxon>Pseudomonadota</taxon>
        <taxon>Gammaproteobacteria</taxon>
        <taxon>Alteromonadales</taxon>
        <taxon>Idiomarinaceae</taxon>
        <taxon>Aliidiomarina</taxon>
    </lineage>
</organism>
<dbReference type="EC" id="2.3.1.9" evidence="12"/>
<evidence type="ECO:0000256" key="3">
    <source>
        <dbReference type="ARBA" id="ARBA00022679"/>
    </source>
</evidence>
<evidence type="ECO:0000259" key="10">
    <source>
        <dbReference type="Pfam" id="PF00108"/>
    </source>
</evidence>
<feature type="domain" description="Thiolase C-terminal" evidence="11">
    <location>
        <begin position="270"/>
        <end position="391"/>
    </location>
</feature>
<dbReference type="FunFam" id="3.40.47.10:FF:000010">
    <property type="entry name" value="Acetyl-CoA acetyltransferase (Thiolase)"/>
    <property type="match status" value="1"/>
</dbReference>
<feature type="active site" description="Acyl-thioester intermediate" evidence="8">
    <location>
        <position position="90"/>
    </location>
</feature>
<keyword evidence="13" id="KW-1185">Reference proteome</keyword>
<keyword evidence="3 9" id="KW-0808">Transferase</keyword>
<keyword evidence="5" id="KW-0442">Lipid degradation</keyword>
<dbReference type="GO" id="GO:0006631">
    <property type="term" value="P:fatty acid metabolic process"/>
    <property type="evidence" value="ECO:0007669"/>
    <property type="project" value="UniProtKB-KW"/>
</dbReference>
<gene>
    <name evidence="12" type="ORF">CWE15_01830</name>
</gene>
<accession>A0A432X9B2</accession>
<dbReference type="EMBL" id="PIPQ01000001">
    <property type="protein sequence ID" value="RUO43949.1"/>
    <property type="molecule type" value="Genomic_DNA"/>
</dbReference>
<protein>
    <submittedName>
        <fullName evidence="12">Acetyl-CoA C-acyltransferase</fullName>
        <ecNumber evidence="12">2.3.1.9</ecNumber>
    </submittedName>
</protein>
<keyword evidence="7 9" id="KW-0012">Acyltransferase</keyword>
<evidence type="ECO:0000256" key="1">
    <source>
        <dbReference type="ARBA" id="ARBA00010982"/>
    </source>
</evidence>
<dbReference type="PANTHER" id="PTHR18919:SF164">
    <property type="entry name" value="ACETYL-COA ACETYLTRANSFERASE"/>
    <property type="match status" value="1"/>
</dbReference>
<dbReference type="Pfam" id="PF00108">
    <property type="entry name" value="Thiolase_N"/>
    <property type="match status" value="1"/>
</dbReference>
<comment type="similarity">
    <text evidence="1 9">Belongs to the thiolase-like superfamily. Thiolase family.</text>
</comment>
<feature type="domain" description="Thiolase N-terminal" evidence="10">
    <location>
        <begin position="6"/>
        <end position="263"/>
    </location>
</feature>
<feature type="active site" description="Proton acceptor" evidence="8">
    <location>
        <position position="349"/>
    </location>
</feature>
<dbReference type="RefSeq" id="WP_126756343.1">
    <property type="nucleotide sequence ID" value="NZ_PIPQ01000001.1"/>
</dbReference>
<dbReference type="PIRSF" id="PIRSF000429">
    <property type="entry name" value="Ac-CoA_Ac_transf"/>
    <property type="match status" value="1"/>
</dbReference>